<sequence length="304" mass="33506">MTTIQNVAVAGGTGNLGSYIVQALVAANFNVTVLTRPTSNSTNKLPTIRYQQTDYSPSSLSSVLQGQDALVCSLGVFGTLDQTHLIDACLNNGISRIVLSEFGNAPHQARLPELDFARTSKKAVLDYAIQKSSENPEFSWSALATGNFIDWAISRFPAEMGFCFPERKARIYDNGEERITGTCIRRIAEAVVGILKRPEETKNRFLRVRSLEASQNEILGAFEEVMGAKWTVEYVNSKEVLERAKEKLAKGDKGAVLDLVSVQLWQEGMGRSIVVSREEADNELLGIPEDDLRTVVKGILEDKF</sequence>
<protein>
    <recommendedName>
        <fullName evidence="3">NmrA-like domain-containing protein</fullName>
    </recommendedName>
</protein>
<dbReference type="PANTHER" id="PTHR47706">
    <property type="entry name" value="NMRA-LIKE FAMILY PROTEIN"/>
    <property type="match status" value="1"/>
</dbReference>
<evidence type="ECO:0000259" key="3">
    <source>
        <dbReference type="Pfam" id="PF05368"/>
    </source>
</evidence>
<evidence type="ECO:0000256" key="2">
    <source>
        <dbReference type="ARBA" id="ARBA00023002"/>
    </source>
</evidence>
<name>A0A5J5F887_9PEZI</name>
<dbReference type="InterPro" id="IPR008030">
    <property type="entry name" value="NmrA-like"/>
</dbReference>
<dbReference type="EMBL" id="VXIS01000018">
    <property type="protein sequence ID" value="KAA8913049.1"/>
    <property type="molecule type" value="Genomic_DNA"/>
</dbReference>
<organism evidence="4 5">
    <name type="scientific">Sphaerosporella brunnea</name>
    <dbReference type="NCBI Taxonomy" id="1250544"/>
    <lineage>
        <taxon>Eukaryota</taxon>
        <taxon>Fungi</taxon>
        <taxon>Dikarya</taxon>
        <taxon>Ascomycota</taxon>
        <taxon>Pezizomycotina</taxon>
        <taxon>Pezizomycetes</taxon>
        <taxon>Pezizales</taxon>
        <taxon>Pyronemataceae</taxon>
        <taxon>Sphaerosporella</taxon>
    </lineage>
</organism>
<dbReference type="Proteomes" id="UP000326924">
    <property type="component" value="Unassembled WGS sequence"/>
</dbReference>
<dbReference type="Gene3D" id="3.40.50.720">
    <property type="entry name" value="NAD(P)-binding Rossmann-like Domain"/>
    <property type="match status" value="1"/>
</dbReference>
<comment type="caution">
    <text evidence="4">The sequence shown here is derived from an EMBL/GenBank/DDBJ whole genome shotgun (WGS) entry which is preliminary data.</text>
</comment>
<dbReference type="Gene3D" id="3.90.25.10">
    <property type="entry name" value="UDP-galactose 4-epimerase, domain 1"/>
    <property type="match status" value="1"/>
</dbReference>
<feature type="domain" description="NmrA-like" evidence="3">
    <location>
        <begin position="5"/>
        <end position="243"/>
    </location>
</feature>
<keyword evidence="1" id="KW-0521">NADP</keyword>
<dbReference type="InterPro" id="IPR045312">
    <property type="entry name" value="PCBER-like"/>
</dbReference>
<dbReference type="GO" id="GO:0016491">
    <property type="term" value="F:oxidoreductase activity"/>
    <property type="evidence" value="ECO:0007669"/>
    <property type="project" value="UniProtKB-KW"/>
</dbReference>
<keyword evidence="2" id="KW-0560">Oxidoreductase</keyword>
<accession>A0A5J5F887</accession>
<dbReference type="Pfam" id="PF05368">
    <property type="entry name" value="NmrA"/>
    <property type="match status" value="1"/>
</dbReference>
<dbReference type="InterPro" id="IPR051609">
    <property type="entry name" value="NmrA/Isoflavone_reductase-like"/>
</dbReference>
<dbReference type="OrthoDB" id="9984533at2759"/>
<dbReference type="InterPro" id="IPR036291">
    <property type="entry name" value="NAD(P)-bd_dom_sf"/>
</dbReference>
<proteinExistence type="predicted"/>
<evidence type="ECO:0000313" key="4">
    <source>
        <dbReference type="EMBL" id="KAA8913049.1"/>
    </source>
</evidence>
<dbReference type="AlphaFoldDB" id="A0A5J5F887"/>
<reference evidence="4 5" key="1">
    <citation type="submission" date="2019-09" db="EMBL/GenBank/DDBJ databases">
        <title>Draft genome of the ectomycorrhizal ascomycete Sphaerosporella brunnea.</title>
        <authorList>
            <consortium name="DOE Joint Genome Institute"/>
            <person name="Benucci G.M."/>
            <person name="Marozzi G."/>
            <person name="Antonielli L."/>
            <person name="Sanchez S."/>
            <person name="Marco P."/>
            <person name="Wang X."/>
            <person name="Falini L.B."/>
            <person name="Barry K."/>
            <person name="Haridas S."/>
            <person name="Lipzen A."/>
            <person name="Labutti K."/>
            <person name="Grigoriev I.V."/>
            <person name="Murat C."/>
            <person name="Martin F."/>
            <person name="Albertini E."/>
            <person name="Donnini D."/>
            <person name="Bonito G."/>
        </authorList>
    </citation>
    <scope>NUCLEOTIDE SEQUENCE [LARGE SCALE GENOMIC DNA]</scope>
    <source>
        <strain evidence="4 5">Sb_GMNB300</strain>
    </source>
</reference>
<dbReference type="InParanoid" id="A0A5J5F887"/>
<gene>
    <name evidence="4" type="ORF">FN846DRAFT_931606</name>
</gene>
<evidence type="ECO:0000313" key="5">
    <source>
        <dbReference type="Proteomes" id="UP000326924"/>
    </source>
</evidence>
<evidence type="ECO:0000256" key="1">
    <source>
        <dbReference type="ARBA" id="ARBA00022857"/>
    </source>
</evidence>
<dbReference type="PANTHER" id="PTHR47706:SF9">
    <property type="entry name" value="NMRA-LIKE DOMAIN-CONTAINING PROTEIN-RELATED"/>
    <property type="match status" value="1"/>
</dbReference>
<keyword evidence="5" id="KW-1185">Reference proteome</keyword>
<dbReference type="CDD" id="cd05259">
    <property type="entry name" value="PCBER_SDR_a"/>
    <property type="match status" value="1"/>
</dbReference>
<dbReference type="SUPFAM" id="SSF51735">
    <property type="entry name" value="NAD(P)-binding Rossmann-fold domains"/>
    <property type="match status" value="1"/>
</dbReference>